<name>A0A8J6Y2Y1_9BACT</name>
<reference evidence="1 2" key="1">
    <citation type="submission" date="2020-08" db="EMBL/GenBank/DDBJ databases">
        <title>Acidobacteriota in marine sediments use diverse sulfur dissimilation pathways.</title>
        <authorList>
            <person name="Wasmund K."/>
        </authorList>
    </citation>
    <scope>NUCLEOTIDE SEQUENCE [LARGE SCALE GENOMIC DNA]</scope>
    <source>
        <strain evidence="1">MAG AM4</strain>
    </source>
</reference>
<accession>A0A8J6Y2Y1</accession>
<dbReference type="Proteomes" id="UP000648239">
    <property type="component" value="Unassembled WGS sequence"/>
</dbReference>
<dbReference type="AlphaFoldDB" id="A0A8J6Y2Y1"/>
<evidence type="ECO:0000313" key="1">
    <source>
        <dbReference type="EMBL" id="MBD3869640.1"/>
    </source>
</evidence>
<gene>
    <name evidence="1" type="ORF">IFK94_16080</name>
</gene>
<proteinExistence type="predicted"/>
<organism evidence="1 2">
    <name type="scientific">Candidatus Polarisedimenticola svalbardensis</name>
    <dbReference type="NCBI Taxonomy" id="2886004"/>
    <lineage>
        <taxon>Bacteria</taxon>
        <taxon>Pseudomonadati</taxon>
        <taxon>Acidobacteriota</taxon>
        <taxon>Candidatus Polarisedimenticolia</taxon>
        <taxon>Candidatus Polarisedimenticolales</taxon>
        <taxon>Candidatus Polarisedimenticolaceae</taxon>
        <taxon>Candidatus Polarisedimenticola</taxon>
    </lineage>
</organism>
<sequence length="297" mass="33140">MKPLSPRTVLAKVAEALPRERLKNVIIIGSLAVAYHYFKDDEGDVRTKDVDCLLAPNSEMAVAGSDMTVRLLEQGWQPRRIGGFGEPQAEPEPREALSAVRLTPPGHEDWFVELIGVPESEYDTGKNWVPVEVGDGYYGLPSFEFLSLAAFRPMETEFGIRYARPEMMALANLLSHPHIGPEYMTTEYEGRSIRRSNKDLGRVLAIARLDRDPGMAGWGDSMLEGLKAAFPTRYPDLAQRTGSGLRELLASDDDLEEAQHILNTGLLARNKVGMEQLRATGRRFIQDVIEPLERTCT</sequence>
<dbReference type="EMBL" id="JACXWD010000141">
    <property type="protein sequence ID" value="MBD3869640.1"/>
    <property type="molecule type" value="Genomic_DNA"/>
</dbReference>
<comment type="caution">
    <text evidence="1">The sequence shown here is derived from an EMBL/GenBank/DDBJ whole genome shotgun (WGS) entry which is preliminary data.</text>
</comment>
<protein>
    <submittedName>
        <fullName evidence="1">Uncharacterized protein</fullName>
    </submittedName>
</protein>
<evidence type="ECO:0000313" key="2">
    <source>
        <dbReference type="Proteomes" id="UP000648239"/>
    </source>
</evidence>